<comment type="caution">
    <text evidence="2">The sequence shown here is derived from an EMBL/GenBank/DDBJ whole genome shotgun (WGS) entry which is preliminary data.</text>
</comment>
<dbReference type="AlphaFoldDB" id="A0A396ZGS9"/>
<organism evidence="2 3">
    <name type="scientific">Leptospira stimsonii</name>
    <dbReference type="NCBI Taxonomy" id="2202203"/>
    <lineage>
        <taxon>Bacteria</taxon>
        <taxon>Pseudomonadati</taxon>
        <taxon>Spirochaetota</taxon>
        <taxon>Spirochaetia</taxon>
        <taxon>Leptospirales</taxon>
        <taxon>Leptospiraceae</taxon>
        <taxon>Leptospira</taxon>
    </lineage>
</organism>
<evidence type="ECO:0000256" key="1">
    <source>
        <dbReference type="SAM" id="Phobius"/>
    </source>
</evidence>
<keyword evidence="1" id="KW-0812">Transmembrane</keyword>
<protein>
    <submittedName>
        <fullName evidence="2">Uncharacterized protein</fullName>
    </submittedName>
</protein>
<evidence type="ECO:0000313" key="3">
    <source>
        <dbReference type="Proteomes" id="UP000265798"/>
    </source>
</evidence>
<dbReference type="Proteomes" id="UP000265798">
    <property type="component" value="Unassembled WGS sequence"/>
</dbReference>
<evidence type="ECO:0000313" key="2">
    <source>
        <dbReference type="EMBL" id="RHX92360.1"/>
    </source>
</evidence>
<gene>
    <name evidence="2" type="ORF">DLM75_03960</name>
</gene>
<keyword evidence="1" id="KW-0472">Membrane</keyword>
<proteinExistence type="predicted"/>
<name>A0A396ZGS9_9LEPT</name>
<dbReference type="EMBL" id="QHCT01000001">
    <property type="protein sequence ID" value="RHX92360.1"/>
    <property type="molecule type" value="Genomic_DNA"/>
</dbReference>
<reference evidence="3" key="1">
    <citation type="submission" date="2018-05" db="EMBL/GenBank/DDBJ databases">
        <title>Leptospira yasudae sp. nov. and Leptospira stimsonii sp. nov., two pathogenic species of the genus Leptospira isolated from environmental sources.</title>
        <authorList>
            <person name="Casanovas-Massana A."/>
            <person name="Hamond C."/>
            <person name="Santos L.A."/>
            <person name="Hacker K.P."/>
            <person name="Balassiano I."/>
            <person name="Medeiros M.A."/>
            <person name="Reis M.G."/>
            <person name="Ko A.I."/>
            <person name="Wunder E.A."/>
        </authorList>
    </citation>
    <scope>NUCLEOTIDE SEQUENCE [LARGE SCALE GENOMIC DNA]</scope>
    <source>
        <strain evidence="3">Yale</strain>
    </source>
</reference>
<feature type="transmembrane region" description="Helical" evidence="1">
    <location>
        <begin position="50"/>
        <end position="69"/>
    </location>
</feature>
<sequence>MHPTKNNARIVPNIQIFFVQTTPFLNGYFSDPLSVLIYADKNRNLCEKRFIGFFVTLVALIQQLRRIYLLQRKIKIKKRNAS</sequence>
<keyword evidence="1" id="KW-1133">Transmembrane helix</keyword>
<accession>A0A396ZGS9</accession>